<evidence type="ECO:0000313" key="2">
    <source>
        <dbReference type="Proteomes" id="UP000012317"/>
    </source>
</evidence>
<reference evidence="1 2" key="1">
    <citation type="journal article" date="2014" name="Genome Biol. Evol.">
        <title>Extensive gene acquisition in the extremely psychrophilic bacterial species Psychroflexus torquis and the link to sea-ice ecosystem specialism.</title>
        <authorList>
            <person name="Feng S."/>
            <person name="Powell S.M."/>
            <person name="Wilson R."/>
            <person name="Bowman J.P."/>
        </authorList>
    </citation>
    <scope>NUCLEOTIDE SEQUENCE [LARGE SCALE GENOMIC DNA]</scope>
    <source>
        <strain evidence="1 2">ACAM 44</strain>
    </source>
</reference>
<dbReference type="InterPro" id="IPR011969">
    <property type="entry name" value="Clan_AA_Asp_peptidase_C"/>
</dbReference>
<dbReference type="EMBL" id="APLF01000037">
    <property type="protein sequence ID" value="EMY79854.1"/>
    <property type="molecule type" value="Genomic_DNA"/>
</dbReference>
<dbReference type="STRING" id="1189619.pgond44_14843"/>
<dbReference type="GO" id="GO:0006508">
    <property type="term" value="P:proteolysis"/>
    <property type="evidence" value="ECO:0007669"/>
    <property type="project" value="InterPro"/>
</dbReference>
<proteinExistence type="predicted"/>
<dbReference type="InterPro" id="IPR001969">
    <property type="entry name" value="Aspartic_peptidase_AS"/>
</dbReference>
<dbReference type="Proteomes" id="UP000012317">
    <property type="component" value="Unassembled WGS sequence"/>
</dbReference>
<dbReference type="AlphaFoldDB" id="N1WRU2"/>
<dbReference type="PROSITE" id="PS00141">
    <property type="entry name" value="ASP_PROTEASE"/>
    <property type="match status" value="1"/>
</dbReference>
<evidence type="ECO:0000313" key="1">
    <source>
        <dbReference type="EMBL" id="EMY79854.1"/>
    </source>
</evidence>
<sequence>MNKNILFTALVFLTLQPIFSQTFVRMEKVNGVYEIPCKVNGIEMKFILDTGASDISISKTEANFLAKQGLLKEDDIIGSQKYQTADGSIIEGTQIIVKEIKIQDLYIQNVSATVMDNANAPLLFGQSALSKFGRFEIENDILRIYPKESRNVYEFLNIDLTKSIEDFGLSRANLEDAKPIIGIPFEALNISEEHEFMDLEFDKQSVIFDNTGKIVMVGLTKRFNDKSAEIRREKSETFYHLMQDKFTDQYGSADNKMSKISKWDKEDYEIIMNIQSDFQVGVFYTPKLFVKESLPDLTVSDINRTRSAQDDLRNEVAKSLNDLVNTTFNNLNASARTENKALIFSFAYKIEKDGIVINEFADFISFAVLDYIVNSKSAYNALNVYSEIKFDYKIIDADSKKYNVIRLIKIQDYQKLKHPLNKELFIKFVQKYNG</sequence>
<gene>
    <name evidence="1" type="ORF">pgond44_14843</name>
</gene>
<dbReference type="PATRIC" id="fig|1189619.4.peg.3072"/>
<dbReference type="eggNOG" id="COG3577">
    <property type="taxonomic scope" value="Bacteria"/>
</dbReference>
<dbReference type="InterPro" id="IPR021109">
    <property type="entry name" value="Peptidase_aspartic_dom_sf"/>
</dbReference>
<comment type="caution">
    <text evidence="1">The sequence shown here is derived from an EMBL/GenBank/DDBJ whole genome shotgun (WGS) entry which is preliminary data.</text>
</comment>
<dbReference type="CDD" id="cd05483">
    <property type="entry name" value="retropepsin_like_bacteria"/>
    <property type="match status" value="1"/>
</dbReference>
<protein>
    <recommendedName>
        <fullName evidence="3">Aspartyl protease</fullName>
    </recommendedName>
</protein>
<dbReference type="RefSeq" id="WP_003445830.1">
    <property type="nucleotide sequence ID" value="NZ_APLF01000037.1"/>
</dbReference>
<organism evidence="1 2">
    <name type="scientific">Psychroflexus gondwanensis ACAM 44</name>
    <dbReference type="NCBI Taxonomy" id="1189619"/>
    <lineage>
        <taxon>Bacteria</taxon>
        <taxon>Pseudomonadati</taxon>
        <taxon>Bacteroidota</taxon>
        <taxon>Flavobacteriia</taxon>
        <taxon>Flavobacteriales</taxon>
        <taxon>Flavobacteriaceae</taxon>
        <taxon>Psychroflexus</taxon>
    </lineage>
</organism>
<dbReference type="Gene3D" id="2.40.70.10">
    <property type="entry name" value="Acid Proteases"/>
    <property type="match status" value="1"/>
</dbReference>
<dbReference type="SUPFAM" id="SSF50630">
    <property type="entry name" value="Acid proteases"/>
    <property type="match status" value="1"/>
</dbReference>
<dbReference type="InterPro" id="IPR034122">
    <property type="entry name" value="Retropepsin-like_bacterial"/>
</dbReference>
<dbReference type="Pfam" id="PF13975">
    <property type="entry name" value="gag-asp_proteas"/>
    <property type="match status" value="1"/>
</dbReference>
<dbReference type="NCBIfam" id="TIGR02281">
    <property type="entry name" value="clan_AA_DTGA"/>
    <property type="match status" value="1"/>
</dbReference>
<keyword evidence="2" id="KW-1185">Reference proteome</keyword>
<name>N1WRU2_9FLAO</name>
<accession>N1WRU2</accession>
<evidence type="ECO:0008006" key="3">
    <source>
        <dbReference type="Google" id="ProtNLM"/>
    </source>
</evidence>
<dbReference type="GO" id="GO:0004190">
    <property type="term" value="F:aspartic-type endopeptidase activity"/>
    <property type="evidence" value="ECO:0007669"/>
    <property type="project" value="InterPro"/>
</dbReference>